<feature type="compositionally biased region" description="Low complexity" evidence="1">
    <location>
        <begin position="104"/>
        <end position="122"/>
    </location>
</feature>
<feature type="compositionally biased region" description="Low complexity" evidence="1">
    <location>
        <begin position="131"/>
        <end position="143"/>
    </location>
</feature>
<sequence length="332" mass="35188">MLSYGFKPGEPWAQQRRDLERAFDRGAASPSHHSSGHRSLSMSSGSLPGLALTSLRAPTSVSQRQNSTASTGVYDYGYGRWHSGYGHGPEYVAPGHNSPPRMISPHTTPAPSPTSSRPPAHSFGMARDGRPNSSGYYSYNPSSTLSSPRLNESTRYGGYEYSEPSSGYSSARPFYDTEDEEYAIRHSGFASGYGEAAFVIEPSDSGSEGSGSRDHDFDHVYGSGSERSGSSLEYSGSEGEGVSVVEEYDDYEDAGGSYSDDGYCSDDDAGGFDSDACTDRSTTGRSGQATGATGKTAEVVTRIDGCAKRGCLSPHCIFSRAICGGPGKMGRQ</sequence>
<feature type="region of interest" description="Disordered" evidence="1">
    <location>
        <begin position="274"/>
        <end position="295"/>
    </location>
</feature>
<organism evidence="2 3">
    <name type="scientific">Favolaschia claudopus</name>
    <dbReference type="NCBI Taxonomy" id="2862362"/>
    <lineage>
        <taxon>Eukaryota</taxon>
        <taxon>Fungi</taxon>
        <taxon>Dikarya</taxon>
        <taxon>Basidiomycota</taxon>
        <taxon>Agaricomycotina</taxon>
        <taxon>Agaricomycetes</taxon>
        <taxon>Agaricomycetidae</taxon>
        <taxon>Agaricales</taxon>
        <taxon>Marasmiineae</taxon>
        <taxon>Mycenaceae</taxon>
        <taxon>Favolaschia</taxon>
    </lineage>
</organism>
<evidence type="ECO:0000313" key="2">
    <source>
        <dbReference type="EMBL" id="KAK7062157.1"/>
    </source>
</evidence>
<keyword evidence="3" id="KW-1185">Reference proteome</keyword>
<dbReference type="EMBL" id="JAWWNJ010000002">
    <property type="protein sequence ID" value="KAK7062157.1"/>
    <property type="molecule type" value="Genomic_DNA"/>
</dbReference>
<proteinExistence type="predicted"/>
<protein>
    <submittedName>
        <fullName evidence="2">Uncharacterized protein</fullName>
    </submittedName>
</protein>
<feature type="region of interest" description="Disordered" evidence="1">
    <location>
        <begin position="90"/>
        <end position="174"/>
    </location>
</feature>
<feature type="compositionally biased region" description="Low complexity" evidence="1">
    <location>
        <begin position="25"/>
        <end position="52"/>
    </location>
</feature>
<feature type="compositionally biased region" description="Basic and acidic residues" evidence="1">
    <location>
        <begin position="15"/>
        <end position="24"/>
    </location>
</feature>
<feature type="compositionally biased region" description="Low complexity" evidence="1">
    <location>
        <begin position="156"/>
        <end position="170"/>
    </location>
</feature>
<comment type="caution">
    <text evidence="2">The sequence shown here is derived from an EMBL/GenBank/DDBJ whole genome shotgun (WGS) entry which is preliminary data.</text>
</comment>
<evidence type="ECO:0000256" key="1">
    <source>
        <dbReference type="SAM" id="MobiDB-lite"/>
    </source>
</evidence>
<evidence type="ECO:0000313" key="3">
    <source>
        <dbReference type="Proteomes" id="UP001362999"/>
    </source>
</evidence>
<feature type="region of interest" description="Disordered" evidence="1">
    <location>
        <begin position="201"/>
        <end position="241"/>
    </location>
</feature>
<feature type="compositionally biased region" description="Low complexity" evidence="1">
    <location>
        <begin position="220"/>
        <end position="241"/>
    </location>
</feature>
<dbReference type="AlphaFoldDB" id="A0AAW0EAG4"/>
<feature type="region of interest" description="Disordered" evidence="1">
    <location>
        <begin position="1"/>
        <end position="76"/>
    </location>
</feature>
<reference evidence="2 3" key="1">
    <citation type="journal article" date="2024" name="J Genomics">
        <title>Draft genome sequencing and assembly of Favolaschia claudopus CIRM-BRFM 2984 isolated from oak limbs.</title>
        <authorList>
            <person name="Navarro D."/>
            <person name="Drula E."/>
            <person name="Chaduli D."/>
            <person name="Cazenave R."/>
            <person name="Ahrendt S."/>
            <person name="Wang J."/>
            <person name="Lipzen A."/>
            <person name="Daum C."/>
            <person name="Barry K."/>
            <person name="Grigoriev I.V."/>
            <person name="Favel A."/>
            <person name="Rosso M.N."/>
            <person name="Martin F."/>
        </authorList>
    </citation>
    <scope>NUCLEOTIDE SEQUENCE [LARGE SCALE GENOMIC DNA]</scope>
    <source>
        <strain evidence="2 3">CIRM-BRFM 2984</strain>
    </source>
</reference>
<feature type="compositionally biased region" description="Polar residues" evidence="1">
    <location>
        <begin position="144"/>
        <end position="154"/>
    </location>
</feature>
<accession>A0AAW0EAG4</accession>
<feature type="compositionally biased region" description="Polar residues" evidence="1">
    <location>
        <begin position="56"/>
        <end position="71"/>
    </location>
</feature>
<name>A0AAW0EAG4_9AGAR</name>
<dbReference type="Proteomes" id="UP001362999">
    <property type="component" value="Unassembled WGS sequence"/>
</dbReference>
<gene>
    <name evidence="2" type="ORF">R3P38DRAFT_2833743</name>
</gene>
<feature type="compositionally biased region" description="Polar residues" evidence="1">
    <location>
        <begin position="279"/>
        <end position="293"/>
    </location>
</feature>